<proteinExistence type="predicted"/>
<evidence type="ECO:0000313" key="3">
    <source>
        <dbReference type="EMBL" id="THB60106.1"/>
    </source>
</evidence>
<comment type="caution">
    <text evidence="3">The sequence shown here is derived from an EMBL/GenBank/DDBJ whole genome shotgun (WGS) entry which is preliminary data.</text>
</comment>
<organism evidence="3 4">
    <name type="scientific">Vagococcus silagei</name>
    <dbReference type="NCBI Taxonomy" id="2508885"/>
    <lineage>
        <taxon>Bacteria</taxon>
        <taxon>Bacillati</taxon>
        <taxon>Bacillota</taxon>
        <taxon>Bacilli</taxon>
        <taxon>Lactobacillales</taxon>
        <taxon>Enterococcaceae</taxon>
        <taxon>Vagococcus</taxon>
    </lineage>
</organism>
<gene>
    <name evidence="3" type="ORF">ESZ54_12175</name>
</gene>
<dbReference type="AlphaFoldDB" id="A0A4S3B3Z1"/>
<evidence type="ECO:0000256" key="1">
    <source>
        <dbReference type="SAM" id="SignalP"/>
    </source>
</evidence>
<dbReference type="RefSeq" id="WP_136137924.1">
    <property type="nucleotide sequence ID" value="NZ_SDGV01000042.1"/>
</dbReference>
<feature type="chain" id="PRO_5020795220" description="WxL domain-containing protein" evidence="1">
    <location>
        <begin position="25"/>
        <end position="238"/>
    </location>
</feature>
<keyword evidence="1" id="KW-0732">Signal</keyword>
<feature type="domain" description="WxL" evidence="2">
    <location>
        <begin position="45"/>
        <end position="236"/>
    </location>
</feature>
<keyword evidence="4" id="KW-1185">Reference proteome</keyword>
<accession>A0A4S3B3Z1</accession>
<dbReference type="EMBL" id="SDGV01000042">
    <property type="protein sequence ID" value="THB60106.1"/>
    <property type="molecule type" value="Genomic_DNA"/>
</dbReference>
<reference evidence="3 4" key="1">
    <citation type="submission" date="2019-01" db="EMBL/GenBank/DDBJ databases">
        <title>Vagococcus silagei sp. nov. isolated from brewer's grain.</title>
        <authorList>
            <person name="Guu J.-R."/>
        </authorList>
    </citation>
    <scope>NUCLEOTIDE SEQUENCE [LARGE SCALE GENOMIC DNA]</scope>
    <source>
        <strain evidence="3 4">2B-2</strain>
    </source>
</reference>
<dbReference type="Proteomes" id="UP000310506">
    <property type="component" value="Unassembled WGS sequence"/>
</dbReference>
<evidence type="ECO:0000313" key="4">
    <source>
        <dbReference type="Proteomes" id="UP000310506"/>
    </source>
</evidence>
<feature type="signal peptide" evidence="1">
    <location>
        <begin position="1"/>
        <end position="24"/>
    </location>
</feature>
<protein>
    <recommendedName>
        <fullName evidence="2">WxL domain-containing protein</fullName>
    </recommendedName>
</protein>
<dbReference type="OrthoDB" id="2356942at2"/>
<evidence type="ECO:0000259" key="2">
    <source>
        <dbReference type="Pfam" id="PF13731"/>
    </source>
</evidence>
<name>A0A4S3B3Z1_9ENTE</name>
<sequence>MKKTLLVSTAVLGGLFVASTTAYAAPGPAVYDKQASVELVQKKDPELPYDGLLKLSNSFNLEFGKANIATTDTFLSTKVLDDKNKPVPPKEPQLLVVEDIRGEGLGWKLEVKLGEFKEFENNKPVENGKTLKGVELFYPNTQMTSEGTGDAPEIMTYDKDSFIKVPTARKGLIIPATNHEDGDNGAVLFNAKEGTGDGKWTADYDVNKNPIELKIAPGNKVGKYQSVLTYTLTDTPSI</sequence>
<dbReference type="Pfam" id="PF13731">
    <property type="entry name" value="WxL"/>
    <property type="match status" value="1"/>
</dbReference>
<dbReference type="InterPro" id="IPR027994">
    <property type="entry name" value="WxL_dom"/>
</dbReference>